<keyword evidence="3" id="KW-1185">Reference proteome</keyword>
<organism evidence="2 3">
    <name type="scientific">Svornostia abyssi</name>
    <dbReference type="NCBI Taxonomy" id="2898438"/>
    <lineage>
        <taxon>Bacteria</taxon>
        <taxon>Bacillati</taxon>
        <taxon>Actinomycetota</taxon>
        <taxon>Thermoleophilia</taxon>
        <taxon>Solirubrobacterales</taxon>
        <taxon>Baekduiaceae</taxon>
        <taxon>Svornostia</taxon>
    </lineage>
</organism>
<dbReference type="InterPro" id="IPR047525">
    <property type="entry name" value="TfoX-like"/>
</dbReference>
<protein>
    <submittedName>
        <fullName evidence="2">TfoX/Sxy family protein</fullName>
    </submittedName>
</protein>
<dbReference type="Proteomes" id="UP001058860">
    <property type="component" value="Chromosome"/>
</dbReference>
<sequence length="117" mass="13235">MSRSPELLHHVTELLEPYGPPVEVKRMFSGWSLQRDGIPFALVLDELYLRVDDETRPAYIAAGCEPFRYANSKREVSVERYYGVPDGALDDGERLADLVDEAVEAALRDPTKRRGGR</sequence>
<evidence type="ECO:0000313" key="2">
    <source>
        <dbReference type="EMBL" id="UUY03708.1"/>
    </source>
</evidence>
<dbReference type="EMBL" id="CP088295">
    <property type="protein sequence ID" value="UUY03708.1"/>
    <property type="molecule type" value="Genomic_DNA"/>
</dbReference>
<dbReference type="PANTHER" id="PTHR36121:SF1">
    <property type="entry name" value="PROTEIN SXY"/>
    <property type="match status" value="1"/>
</dbReference>
<accession>A0ABY5PGD3</accession>
<dbReference type="InterPro" id="IPR007076">
    <property type="entry name" value="TfoX_N"/>
</dbReference>
<dbReference type="PANTHER" id="PTHR36121">
    <property type="entry name" value="PROTEIN SXY"/>
    <property type="match status" value="1"/>
</dbReference>
<name>A0ABY5PGD3_9ACTN</name>
<evidence type="ECO:0000313" key="3">
    <source>
        <dbReference type="Proteomes" id="UP001058860"/>
    </source>
</evidence>
<dbReference type="SUPFAM" id="SSF159894">
    <property type="entry name" value="YgaC/TfoX-N like"/>
    <property type="match status" value="1"/>
</dbReference>
<dbReference type="Pfam" id="PF04993">
    <property type="entry name" value="TfoX_N"/>
    <property type="match status" value="1"/>
</dbReference>
<feature type="domain" description="TfoX N-terminal" evidence="1">
    <location>
        <begin position="13"/>
        <end position="106"/>
    </location>
</feature>
<dbReference type="Gene3D" id="3.30.1460.30">
    <property type="entry name" value="YgaC/TfoX-N like chaperone"/>
    <property type="match status" value="1"/>
</dbReference>
<dbReference type="RefSeq" id="WP_353864210.1">
    <property type="nucleotide sequence ID" value="NZ_CP088295.1"/>
</dbReference>
<gene>
    <name evidence="2" type="ORF">LRS13_24095</name>
</gene>
<evidence type="ECO:0000259" key="1">
    <source>
        <dbReference type="Pfam" id="PF04993"/>
    </source>
</evidence>
<reference evidence="3" key="1">
    <citation type="submission" date="2021-11" db="EMBL/GenBank/DDBJ databases">
        <title>Cultivation dependent microbiological survey of springs from the worlds oldest radium mine currently devoted to the extraction of radon-saturated water.</title>
        <authorList>
            <person name="Kapinusova G."/>
            <person name="Smrhova T."/>
            <person name="Strejcek M."/>
            <person name="Suman J."/>
            <person name="Jani K."/>
            <person name="Pajer P."/>
            <person name="Uhlik O."/>
        </authorList>
    </citation>
    <scope>NUCLEOTIDE SEQUENCE [LARGE SCALE GENOMIC DNA]</scope>
    <source>
        <strain evidence="3">J379</strain>
    </source>
</reference>
<proteinExistence type="predicted"/>